<dbReference type="STRING" id="1797298.A2988_02815"/>
<dbReference type="GO" id="GO:0006508">
    <property type="term" value="P:proteolysis"/>
    <property type="evidence" value="ECO:0007669"/>
    <property type="project" value="InterPro"/>
</dbReference>
<dbReference type="EMBL" id="MEYS01000001">
    <property type="protein sequence ID" value="OGD34431.1"/>
    <property type="molecule type" value="Genomic_DNA"/>
</dbReference>
<dbReference type="InterPro" id="IPR007863">
    <property type="entry name" value="Peptidase_M16_C"/>
</dbReference>
<dbReference type="Pfam" id="PF05193">
    <property type="entry name" value="Peptidase_M16_C"/>
    <property type="match status" value="1"/>
</dbReference>
<evidence type="ECO:0000259" key="3">
    <source>
        <dbReference type="Pfam" id="PF00675"/>
    </source>
</evidence>
<evidence type="ECO:0000256" key="1">
    <source>
        <dbReference type="ARBA" id="ARBA00007261"/>
    </source>
</evidence>
<accession>A0A1F5BV20</accession>
<feature type="domain" description="Peptidase M16 N-terminal" evidence="3">
    <location>
        <begin position="19"/>
        <end position="158"/>
    </location>
</feature>
<protein>
    <recommendedName>
        <fullName evidence="7">Peptidase M16</fullName>
    </recommendedName>
</protein>
<dbReference type="PANTHER" id="PTHR11851">
    <property type="entry name" value="METALLOPROTEASE"/>
    <property type="match status" value="1"/>
</dbReference>
<sequence>MFQKETLSNGLRLVTIPMRDTKTVTVLAYVGTGSKYETKRLNGISHFLEHALFKGTEKWPNALALSETLDKVGAEFNAFTGGESTAYYVKADYTQTNLALEVIADMLFRAKLDEQEIEKEKGVIVEEINMYNDDPKRKVGELLEELMYGDQPAGWPITGEKETVKAFSRNDFISYMDSCYTPENIVVCVAGNFDQATIEQKVEGYFKAPTPREGKPKKLAVAQQQDKPESAVHYKKTDQTHFVLAFRSTVNAFDERRFAQSLLASIMGGNMSSRLFTAIREQLGLAYYIYAGSDTSSDTGYFYASAGVDNARVHDAIRKTLEEFAKIRHDGITEAELAKAKSYFQGKTYLDLESSDALAGFFGGQEIIKGNALMPEEMMEKIRKVTLEEVNAIAQETFAPENLNLALIGPFEDKAEFDALLTEARK</sequence>
<name>A0A1F5BV20_9BACT</name>
<dbReference type="GO" id="GO:0004222">
    <property type="term" value="F:metalloendopeptidase activity"/>
    <property type="evidence" value="ECO:0007669"/>
    <property type="project" value="InterPro"/>
</dbReference>
<dbReference type="InterPro" id="IPR011249">
    <property type="entry name" value="Metalloenz_LuxS/M16"/>
</dbReference>
<evidence type="ECO:0000256" key="2">
    <source>
        <dbReference type="RuleBase" id="RU004447"/>
    </source>
</evidence>
<evidence type="ECO:0000259" key="4">
    <source>
        <dbReference type="Pfam" id="PF05193"/>
    </source>
</evidence>
<dbReference type="GO" id="GO:0046872">
    <property type="term" value="F:metal ion binding"/>
    <property type="evidence" value="ECO:0007669"/>
    <property type="project" value="InterPro"/>
</dbReference>
<dbReference type="PROSITE" id="PS00143">
    <property type="entry name" value="INSULINASE"/>
    <property type="match status" value="1"/>
</dbReference>
<dbReference type="InterPro" id="IPR011765">
    <property type="entry name" value="Pept_M16_N"/>
</dbReference>
<dbReference type="SUPFAM" id="SSF63411">
    <property type="entry name" value="LuxS/MPP-like metallohydrolase"/>
    <property type="match status" value="2"/>
</dbReference>
<dbReference type="InterPro" id="IPR001431">
    <property type="entry name" value="Pept_M16_Zn_BS"/>
</dbReference>
<feature type="domain" description="Peptidase M16 C-terminal" evidence="4">
    <location>
        <begin position="167"/>
        <end position="342"/>
    </location>
</feature>
<evidence type="ECO:0000313" key="5">
    <source>
        <dbReference type="EMBL" id="OGD34431.1"/>
    </source>
</evidence>
<dbReference type="AlphaFoldDB" id="A0A1F5BV20"/>
<dbReference type="Proteomes" id="UP000176650">
    <property type="component" value="Unassembled WGS sequence"/>
</dbReference>
<dbReference type="InterPro" id="IPR050361">
    <property type="entry name" value="MPP/UQCRC_Complex"/>
</dbReference>
<evidence type="ECO:0000313" key="6">
    <source>
        <dbReference type="Proteomes" id="UP000176650"/>
    </source>
</evidence>
<dbReference type="Pfam" id="PF00675">
    <property type="entry name" value="Peptidase_M16"/>
    <property type="match status" value="1"/>
</dbReference>
<reference evidence="5 6" key="1">
    <citation type="journal article" date="2016" name="Nat. Commun.">
        <title>Thousands of microbial genomes shed light on interconnected biogeochemical processes in an aquifer system.</title>
        <authorList>
            <person name="Anantharaman K."/>
            <person name="Brown C.T."/>
            <person name="Hug L.A."/>
            <person name="Sharon I."/>
            <person name="Castelle C.J."/>
            <person name="Probst A.J."/>
            <person name="Thomas B.C."/>
            <person name="Singh A."/>
            <person name="Wilkins M.J."/>
            <person name="Karaoz U."/>
            <person name="Brodie E.L."/>
            <person name="Williams K.H."/>
            <person name="Hubbard S.S."/>
            <person name="Banfield J.F."/>
        </authorList>
    </citation>
    <scope>NUCLEOTIDE SEQUENCE [LARGE SCALE GENOMIC DNA]</scope>
</reference>
<dbReference type="Gene3D" id="3.30.830.10">
    <property type="entry name" value="Metalloenzyme, LuxS/M16 peptidase-like"/>
    <property type="match status" value="2"/>
</dbReference>
<evidence type="ECO:0008006" key="7">
    <source>
        <dbReference type="Google" id="ProtNLM"/>
    </source>
</evidence>
<proteinExistence type="inferred from homology"/>
<gene>
    <name evidence="5" type="ORF">A2988_02815</name>
</gene>
<dbReference type="PANTHER" id="PTHR11851:SF49">
    <property type="entry name" value="MITOCHONDRIAL-PROCESSING PEPTIDASE SUBUNIT ALPHA"/>
    <property type="match status" value="1"/>
</dbReference>
<comment type="similarity">
    <text evidence="1 2">Belongs to the peptidase M16 family.</text>
</comment>
<organism evidence="5 6">
    <name type="scientific">Candidatus Azambacteria bacterium RIFCSPLOWO2_01_FULL_46_25</name>
    <dbReference type="NCBI Taxonomy" id="1797298"/>
    <lineage>
        <taxon>Bacteria</taxon>
        <taxon>Candidatus Azamiibacteriota</taxon>
    </lineage>
</organism>
<comment type="caution">
    <text evidence="5">The sequence shown here is derived from an EMBL/GenBank/DDBJ whole genome shotgun (WGS) entry which is preliminary data.</text>
</comment>